<name>A0ABU2SVZ9_9ACTN</name>
<feature type="region of interest" description="Disordered" evidence="1">
    <location>
        <begin position="1"/>
        <end position="46"/>
    </location>
</feature>
<sequence length="46" mass="5146">MSERTEVLYEPPTLTEAGDFTEMTRGGTGDFQEPIFGRFNFPTSQG</sequence>
<organism evidence="2 3">
    <name type="scientific">Streptomyces hesseae</name>
    <dbReference type="NCBI Taxonomy" id="3075519"/>
    <lineage>
        <taxon>Bacteria</taxon>
        <taxon>Bacillati</taxon>
        <taxon>Actinomycetota</taxon>
        <taxon>Actinomycetes</taxon>
        <taxon>Kitasatosporales</taxon>
        <taxon>Streptomycetaceae</taxon>
        <taxon>Streptomyces</taxon>
    </lineage>
</organism>
<dbReference type="RefSeq" id="WP_311614813.1">
    <property type="nucleotide sequence ID" value="NZ_JAVRFI010000027.1"/>
</dbReference>
<dbReference type="EMBL" id="JAVRFI010000027">
    <property type="protein sequence ID" value="MDT0453177.1"/>
    <property type="molecule type" value="Genomic_DNA"/>
</dbReference>
<protein>
    <submittedName>
        <fullName evidence="2">Lasso RiPP family leader peptide-containing protein</fullName>
    </submittedName>
</protein>
<evidence type="ECO:0000313" key="3">
    <source>
        <dbReference type="Proteomes" id="UP001180531"/>
    </source>
</evidence>
<comment type="caution">
    <text evidence="2">The sequence shown here is derived from an EMBL/GenBank/DDBJ whole genome shotgun (WGS) entry which is preliminary data.</text>
</comment>
<accession>A0ABU2SVZ9</accession>
<keyword evidence="3" id="KW-1185">Reference proteome</keyword>
<proteinExistence type="predicted"/>
<reference evidence="2" key="1">
    <citation type="submission" date="2024-05" db="EMBL/GenBank/DDBJ databases">
        <title>30 novel species of actinomycetes from the DSMZ collection.</title>
        <authorList>
            <person name="Nouioui I."/>
        </authorList>
    </citation>
    <scope>NUCLEOTIDE SEQUENCE</scope>
    <source>
        <strain evidence="2">DSM 40473</strain>
    </source>
</reference>
<evidence type="ECO:0000313" key="2">
    <source>
        <dbReference type="EMBL" id="MDT0453177.1"/>
    </source>
</evidence>
<gene>
    <name evidence="2" type="ORF">RM609_29460</name>
</gene>
<dbReference type="Proteomes" id="UP001180531">
    <property type="component" value="Unassembled WGS sequence"/>
</dbReference>
<evidence type="ECO:0000256" key="1">
    <source>
        <dbReference type="SAM" id="MobiDB-lite"/>
    </source>
</evidence>
<dbReference type="NCBIfam" id="NF033521">
    <property type="entry name" value="lasso_leader_L3"/>
    <property type="match status" value="1"/>
</dbReference>